<name>A0A1F8AC00_9EURO</name>
<dbReference type="EMBL" id="LYCR01000012">
    <property type="protein sequence ID" value="OGM48929.1"/>
    <property type="molecule type" value="Genomic_DNA"/>
</dbReference>
<comment type="caution">
    <text evidence="1">The sequence shown here is derived from an EMBL/GenBank/DDBJ whole genome shotgun (WGS) entry which is preliminary data.</text>
</comment>
<gene>
    <name evidence="1" type="ORF">ABOM_003119</name>
</gene>
<evidence type="ECO:0000313" key="2">
    <source>
        <dbReference type="Proteomes" id="UP000179179"/>
    </source>
</evidence>
<dbReference type="RefSeq" id="XP_022392646.1">
    <property type="nucleotide sequence ID" value="XM_022530249.1"/>
</dbReference>
<dbReference type="AlphaFoldDB" id="A0A1F8AC00"/>
<dbReference type="Proteomes" id="UP000179179">
    <property type="component" value="Unassembled WGS sequence"/>
</dbReference>
<evidence type="ECO:0000313" key="1">
    <source>
        <dbReference type="EMBL" id="OGM48929.1"/>
    </source>
</evidence>
<dbReference type="OrthoDB" id="2883672at2759"/>
<keyword evidence="2" id="KW-1185">Reference proteome</keyword>
<accession>A0A1F8AC00</accession>
<sequence>MESKREAYTKIMGDGDGTFLYSPQWFSKMALGSVGYFDKSGGWREITNLMEEGRPERNGFKPFDRDGLEYDKPEPFYWEKNSSEIEKGRSSRVTTEASGAMAAAPVDASVQVKLSNSKTGSAALVTGSEVQKHGISGHPKYRMIDWVTANTTELLEHRDFGRELKQKKELWAVAITWVTKECATNVTKGKKQEIDLSLDVGATGIGKVGGGIGLFEKLKSEGGQLFLPVEDSKGYVVAFGGVRYVFSGGIVRKKTLREYRHTISRPVPKAPSVSDENAPQIQTHTLNLGRWDQGQETEDDEVDAEGGFACEVVGMSESDTEADKEDAPQVDRHKALAMKLKQIKDIEDEAQRAAEYKQLLEDPEAQAILSKRG</sequence>
<dbReference type="GeneID" id="34446509"/>
<protein>
    <submittedName>
        <fullName evidence="1">Uncharacterized protein</fullName>
    </submittedName>
</protein>
<reference evidence="1 2" key="1">
    <citation type="journal article" date="2016" name="Genome Biol. Evol.">
        <title>Draft genome sequence of an aflatoxigenic Aspergillus species, A. bombycis.</title>
        <authorList>
            <person name="Moore G.G."/>
            <person name="Mack B.M."/>
            <person name="Beltz S.B."/>
            <person name="Gilbert M.K."/>
        </authorList>
    </citation>
    <scope>NUCLEOTIDE SEQUENCE [LARGE SCALE GENOMIC DNA]</scope>
    <source>
        <strain evidence="2">NRRL 26010</strain>
    </source>
</reference>
<organism evidence="1 2">
    <name type="scientific">Aspergillus bombycis</name>
    <dbReference type="NCBI Taxonomy" id="109264"/>
    <lineage>
        <taxon>Eukaryota</taxon>
        <taxon>Fungi</taxon>
        <taxon>Dikarya</taxon>
        <taxon>Ascomycota</taxon>
        <taxon>Pezizomycotina</taxon>
        <taxon>Eurotiomycetes</taxon>
        <taxon>Eurotiomycetidae</taxon>
        <taxon>Eurotiales</taxon>
        <taxon>Aspergillaceae</taxon>
        <taxon>Aspergillus</taxon>
    </lineage>
</organism>
<proteinExistence type="predicted"/>